<dbReference type="OrthoDB" id="3270804at2759"/>
<evidence type="ECO:0000259" key="2">
    <source>
        <dbReference type="Pfam" id="PF01693"/>
    </source>
</evidence>
<name>A0A369JFG0_HYPMA</name>
<feature type="compositionally biased region" description="Polar residues" evidence="1">
    <location>
        <begin position="42"/>
        <end position="61"/>
    </location>
</feature>
<dbReference type="Pfam" id="PF01693">
    <property type="entry name" value="Cauli_VI"/>
    <property type="match status" value="1"/>
</dbReference>
<dbReference type="SUPFAM" id="SSF55658">
    <property type="entry name" value="L9 N-domain-like"/>
    <property type="match status" value="1"/>
</dbReference>
<dbReference type="EMBL" id="LUEZ02000058">
    <property type="protein sequence ID" value="RDB20648.1"/>
    <property type="molecule type" value="Genomic_DNA"/>
</dbReference>
<comment type="caution">
    <text evidence="3">The sequence shown here is derived from an EMBL/GenBank/DDBJ whole genome shotgun (WGS) entry which is preliminary data.</text>
</comment>
<feature type="region of interest" description="Disordered" evidence="1">
    <location>
        <begin position="21"/>
        <end position="61"/>
    </location>
</feature>
<feature type="domain" description="Ribonuclease H1 N-terminal" evidence="2">
    <location>
        <begin position="162"/>
        <end position="188"/>
    </location>
</feature>
<reference evidence="3" key="1">
    <citation type="submission" date="2018-04" db="EMBL/GenBank/DDBJ databases">
        <title>Whole genome sequencing of Hypsizygus marmoreus.</title>
        <authorList>
            <person name="Choi I.-G."/>
            <person name="Min B."/>
            <person name="Kim J.-G."/>
            <person name="Kim S."/>
            <person name="Oh Y.-L."/>
            <person name="Kong W.-S."/>
            <person name="Park H."/>
            <person name="Jeong J."/>
            <person name="Song E.-S."/>
        </authorList>
    </citation>
    <scope>NUCLEOTIDE SEQUENCE [LARGE SCALE GENOMIC DNA]</scope>
    <source>
        <strain evidence="3">51987-8</strain>
    </source>
</reference>
<gene>
    <name evidence="3" type="ORF">Hypma_012248</name>
</gene>
<dbReference type="AlphaFoldDB" id="A0A369JFG0"/>
<dbReference type="Proteomes" id="UP000076154">
    <property type="component" value="Unassembled WGS sequence"/>
</dbReference>
<protein>
    <recommendedName>
        <fullName evidence="2">Ribonuclease H1 N-terminal domain-containing protein</fullName>
    </recommendedName>
</protein>
<accession>A0A369JFG0</accession>
<feature type="compositionally biased region" description="Low complexity" evidence="1">
    <location>
        <begin position="21"/>
        <end position="33"/>
    </location>
</feature>
<dbReference type="InParanoid" id="A0A369JFG0"/>
<keyword evidence="4" id="KW-1185">Reference proteome</keyword>
<dbReference type="InterPro" id="IPR011320">
    <property type="entry name" value="RNase_H1_N"/>
</dbReference>
<evidence type="ECO:0000256" key="1">
    <source>
        <dbReference type="SAM" id="MobiDB-lite"/>
    </source>
</evidence>
<evidence type="ECO:0000313" key="3">
    <source>
        <dbReference type="EMBL" id="RDB20648.1"/>
    </source>
</evidence>
<sequence>MSQTNNLALAQLAVTGGINSAPSSSPNAVANGPDVSPASPAMESTQTATATDTNSALAEGPLTTTDAPAAAYQAYQESSTVAAATDAANATDAAIVSASQGPTVVTAQTSVSISVGPSTAPIALQPPELSNVTTNATRSTGISPRDLAQQLAEIPAPANAYWYVVTMGREPGVYLEWHEVSPLVSGIPAVFIKCKTPGKSDALRAYIRAWDRGDVRRI</sequence>
<dbReference type="InterPro" id="IPR037056">
    <property type="entry name" value="RNase_H1_N_sf"/>
</dbReference>
<dbReference type="Gene3D" id="3.40.970.10">
    <property type="entry name" value="Ribonuclease H1, N-terminal domain"/>
    <property type="match status" value="1"/>
</dbReference>
<organism evidence="3 4">
    <name type="scientific">Hypsizygus marmoreus</name>
    <name type="common">White beech mushroom</name>
    <name type="synonym">Agaricus marmoreus</name>
    <dbReference type="NCBI Taxonomy" id="39966"/>
    <lineage>
        <taxon>Eukaryota</taxon>
        <taxon>Fungi</taxon>
        <taxon>Dikarya</taxon>
        <taxon>Basidiomycota</taxon>
        <taxon>Agaricomycotina</taxon>
        <taxon>Agaricomycetes</taxon>
        <taxon>Agaricomycetidae</taxon>
        <taxon>Agaricales</taxon>
        <taxon>Tricholomatineae</taxon>
        <taxon>Lyophyllaceae</taxon>
        <taxon>Hypsizygus</taxon>
    </lineage>
</organism>
<dbReference type="InterPro" id="IPR009027">
    <property type="entry name" value="Ribosomal_bL9/RNase_H1_N"/>
</dbReference>
<evidence type="ECO:0000313" key="4">
    <source>
        <dbReference type="Proteomes" id="UP000076154"/>
    </source>
</evidence>
<proteinExistence type="predicted"/>